<dbReference type="InterPro" id="IPR003593">
    <property type="entry name" value="AAA+_ATPase"/>
</dbReference>
<dbReference type="GO" id="GO:0005524">
    <property type="term" value="F:ATP binding"/>
    <property type="evidence" value="ECO:0007669"/>
    <property type="project" value="UniProtKB-KW"/>
</dbReference>
<dbReference type="AlphaFoldDB" id="A0A3B0X284"/>
<gene>
    <name evidence="10" type="ORF">MNBD_GAMMA05-2654</name>
</gene>
<dbReference type="InterPro" id="IPR027417">
    <property type="entry name" value="P-loop_NTPase"/>
</dbReference>
<dbReference type="PROSITE" id="PS50929">
    <property type="entry name" value="ABC_TM1F"/>
    <property type="match status" value="1"/>
</dbReference>
<dbReference type="Gene3D" id="3.40.50.300">
    <property type="entry name" value="P-loop containing nucleotide triphosphate hydrolases"/>
    <property type="match status" value="1"/>
</dbReference>
<feature type="transmembrane region" description="Helical" evidence="7">
    <location>
        <begin position="309"/>
        <end position="342"/>
    </location>
</feature>
<proteinExistence type="predicted"/>
<evidence type="ECO:0000256" key="3">
    <source>
        <dbReference type="ARBA" id="ARBA00022741"/>
    </source>
</evidence>
<protein>
    <recommendedName>
        <fullName evidence="11">Type I secretion system ATPase</fullName>
    </recommendedName>
</protein>
<evidence type="ECO:0000256" key="5">
    <source>
        <dbReference type="ARBA" id="ARBA00022989"/>
    </source>
</evidence>
<comment type="subcellular location">
    <subcellularLocation>
        <location evidence="1">Membrane</location>
        <topology evidence="1">Multi-pass membrane protein</topology>
    </subcellularLocation>
</comment>
<feature type="transmembrane region" description="Helical" evidence="7">
    <location>
        <begin position="437"/>
        <end position="462"/>
    </location>
</feature>
<dbReference type="EMBL" id="UOFE01000006">
    <property type="protein sequence ID" value="VAW50726.1"/>
    <property type="molecule type" value="Genomic_DNA"/>
</dbReference>
<evidence type="ECO:0000259" key="9">
    <source>
        <dbReference type="PROSITE" id="PS50929"/>
    </source>
</evidence>
<dbReference type="GO" id="GO:0016887">
    <property type="term" value="F:ATP hydrolysis activity"/>
    <property type="evidence" value="ECO:0007669"/>
    <property type="project" value="InterPro"/>
</dbReference>
<sequence>MNVTQILPNESIKSRNKTAALPFSERLAEALRNDALNDFHDDSPYAACIIPLLKELGWHNYARELLEALPHFSERLELVDLRNILVTLGYDSTPQDSQLKSIQKELYPCLFISDKGDIRVLLNKENGKISSFNAKTEKHEFITPDETNGTAYVFTDTHPSHGMTMNDAGDAWFYRLLKRFKHLVVHLLAMTFLINFVALAVPLSVMVIYDKVIGAKSIETLPYIITGVGVLLAADLILRYLRAQLLGSVAGRIDYLIGTETFRQLIFLPPVFTERSTVAAQLSRLKQFDSVRDFFTGPNAAMTLEIPFAIMFITVIAILAGWLAVIPIVVVCAYIVFGIFWLPHTSSKVMQSGIAKTNKQRMLMQSMDGRKEIKAIGGETVWWERFRETSGDSVMASYETFIASSVLNSVSQSLMTIAGAATVGFGTLMVIEGDMTIGALIATMALVWRVLSPLQAAFLSFFKFQQLSKSIGQINQLMRLQVEQHSGQSSLLLSELDGHINVDRVSFRYGPEEDPALLGVSFDVKPGEMIAICGNTGAGKSTLIKLIAGMYRPQAGSFSIDDLDIRQLNAMDLRRAISYVPQITTMFHGSIAQNMRLNNILATDEDLHRAAEEAGVLDDILSLPEGFNTRIGDNTDDHMPPGFLRALSMARAFVNPAKILLLDEPGASLDDESDQRLIQQLKKLKGKHTIIMVSHRPSHIRLADKAVLMEYGMVQFTGDTDTVIDMMLEKIS</sequence>
<dbReference type="Gene3D" id="1.20.1560.10">
    <property type="entry name" value="ABC transporter type 1, transmembrane domain"/>
    <property type="match status" value="1"/>
</dbReference>
<dbReference type="InterPro" id="IPR011527">
    <property type="entry name" value="ABC1_TM_dom"/>
</dbReference>
<dbReference type="Pfam" id="PF00664">
    <property type="entry name" value="ABC_membrane"/>
    <property type="match status" value="1"/>
</dbReference>
<dbReference type="Pfam" id="PF00005">
    <property type="entry name" value="ABC_tran"/>
    <property type="match status" value="1"/>
</dbReference>
<name>A0A3B0X284_9ZZZZ</name>
<accession>A0A3B0X284</accession>
<keyword evidence="5 7" id="KW-1133">Transmembrane helix</keyword>
<evidence type="ECO:0000313" key="10">
    <source>
        <dbReference type="EMBL" id="VAW50726.1"/>
    </source>
</evidence>
<evidence type="ECO:0000259" key="8">
    <source>
        <dbReference type="PROSITE" id="PS50893"/>
    </source>
</evidence>
<dbReference type="GO" id="GO:0016020">
    <property type="term" value="C:membrane"/>
    <property type="evidence" value="ECO:0007669"/>
    <property type="project" value="UniProtKB-SubCell"/>
</dbReference>
<evidence type="ECO:0000256" key="7">
    <source>
        <dbReference type="SAM" id="Phobius"/>
    </source>
</evidence>
<dbReference type="GO" id="GO:0034040">
    <property type="term" value="F:ATPase-coupled lipid transmembrane transporter activity"/>
    <property type="evidence" value="ECO:0007669"/>
    <property type="project" value="TreeGrafter"/>
</dbReference>
<dbReference type="SMART" id="SM00382">
    <property type="entry name" value="AAA"/>
    <property type="match status" value="1"/>
</dbReference>
<dbReference type="PROSITE" id="PS50893">
    <property type="entry name" value="ABC_TRANSPORTER_2"/>
    <property type="match status" value="1"/>
</dbReference>
<dbReference type="PANTHER" id="PTHR24221:SF248">
    <property type="entry name" value="ABC TRANSPORTER TRANSMEMBRANE REGION"/>
    <property type="match status" value="1"/>
</dbReference>
<evidence type="ECO:0000256" key="6">
    <source>
        <dbReference type="ARBA" id="ARBA00023136"/>
    </source>
</evidence>
<organism evidence="10">
    <name type="scientific">hydrothermal vent metagenome</name>
    <dbReference type="NCBI Taxonomy" id="652676"/>
    <lineage>
        <taxon>unclassified sequences</taxon>
        <taxon>metagenomes</taxon>
        <taxon>ecological metagenomes</taxon>
    </lineage>
</organism>
<feature type="domain" description="ABC transmembrane type-1" evidence="9">
    <location>
        <begin position="187"/>
        <end position="466"/>
    </location>
</feature>
<keyword evidence="6 7" id="KW-0472">Membrane</keyword>
<dbReference type="GO" id="GO:0140359">
    <property type="term" value="F:ABC-type transporter activity"/>
    <property type="evidence" value="ECO:0007669"/>
    <property type="project" value="InterPro"/>
</dbReference>
<evidence type="ECO:0000256" key="1">
    <source>
        <dbReference type="ARBA" id="ARBA00004141"/>
    </source>
</evidence>
<feature type="transmembrane region" description="Helical" evidence="7">
    <location>
        <begin position="183"/>
        <end position="209"/>
    </location>
</feature>
<keyword evidence="2 7" id="KW-0812">Transmembrane</keyword>
<evidence type="ECO:0000256" key="4">
    <source>
        <dbReference type="ARBA" id="ARBA00022840"/>
    </source>
</evidence>
<dbReference type="InterPro" id="IPR036640">
    <property type="entry name" value="ABC1_TM_sf"/>
</dbReference>
<evidence type="ECO:0000256" key="2">
    <source>
        <dbReference type="ARBA" id="ARBA00022692"/>
    </source>
</evidence>
<dbReference type="SUPFAM" id="SSF90123">
    <property type="entry name" value="ABC transporter transmembrane region"/>
    <property type="match status" value="1"/>
</dbReference>
<keyword evidence="4" id="KW-0067">ATP-binding</keyword>
<reference evidence="10" key="1">
    <citation type="submission" date="2018-06" db="EMBL/GenBank/DDBJ databases">
        <authorList>
            <person name="Zhirakovskaya E."/>
        </authorList>
    </citation>
    <scope>NUCLEOTIDE SEQUENCE</scope>
</reference>
<dbReference type="InterPro" id="IPR039421">
    <property type="entry name" value="Type_1_exporter"/>
</dbReference>
<dbReference type="InterPro" id="IPR003439">
    <property type="entry name" value="ABC_transporter-like_ATP-bd"/>
</dbReference>
<evidence type="ECO:0008006" key="11">
    <source>
        <dbReference type="Google" id="ProtNLM"/>
    </source>
</evidence>
<feature type="transmembrane region" description="Helical" evidence="7">
    <location>
        <begin position="221"/>
        <end position="241"/>
    </location>
</feature>
<dbReference type="SUPFAM" id="SSF52540">
    <property type="entry name" value="P-loop containing nucleoside triphosphate hydrolases"/>
    <property type="match status" value="1"/>
</dbReference>
<feature type="domain" description="ABC transporter" evidence="8">
    <location>
        <begin position="500"/>
        <end position="731"/>
    </location>
</feature>
<keyword evidence="3" id="KW-0547">Nucleotide-binding</keyword>
<dbReference type="PANTHER" id="PTHR24221">
    <property type="entry name" value="ATP-BINDING CASSETTE SUB-FAMILY B"/>
    <property type="match status" value="1"/>
</dbReference>